<sequence length="352" mass="39124">MTKIINVKTSKDSYPIYIEHGLKTNWASYIKQLLRGEKVAIITDSNVGPLYANELKASLENLNIKSCIFTISAGEKSKSISNYENLATQLIEYNITRSDLIIALGGGVVGDLTGFVASTLLRGIDFIQIPTSLLAQIDSSVGGKVAVNLPIGKNLLGSFYHPKAVLIDPEVLQTLDKRVLSDGMAEVIKYSCIKNESFFKFLEEYDLDSISGQFDKLISTCCQIKADIVERDEKENDERMLLNFGHTFGHVIESNFNYEVYTHGEAVGLGMLYIASLGERLGLTKLGTSDKIKTLMLKYNLPIDYPKMDIEAVKAIISHDKKSLGEKINTIFIRKIGDSFIYPEDIDALIEK</sequence>
<feature type="binding site" evidence="17">
    <location>
        <position position="186"/>
    </location>
    <ligand>
        <name>Zn(2+)</name>
        <dbReference type="ChEBI" id="CHEBI:29105"/>
    </ligand>
</feature>
<dbReference type="InterPro" id="IPR050071">
    <property type="entry name" value="Dehydroquinate_synthase"/>
</dbReference>
<comment type="pathway">
    <text evidence="4 17">Metabolic intermediate biosynthesis; chorismate biosynthesis; chorismate from D-erythrose 4-phosphate and phosphoenolpyruvate: step 2/7.</text>
</comment>
<evidence type="ECO:0000256" key="15">
    <source>
        <dbReference type="ARBA" id="ARBA00023239"/>
    </source>
</evidence>
<evidence type="ECO:0000256" key="16">
    <source>
        <dbReference type="ARBA" id="ARBA00023285"/>
    </source>
</evidence>
<comment type="subcellular location">
    <subcellularLocation>
        <location evidence="3 17">Cytoplasm</location>
    </subcellularLocation>
</comment>
<dbReference type="UniPathway" id="UPA00053">
    <property type="reaction ID" value="UER00085"/>
</dbReference>
<dbReference type="Pfam" id="PF24621">
    <property type="entry name" value="DHQS_C"/>
    <property type="match status" value="1"/>
</dbReference>
<dbReference type="GO" id="GO:0009423">
    <property type="term" value="P:chorismate biosynthetic process"/>
    <property type="evidence" value="ECO:0007669"/>
    <property type="project" value="UniProtKB-UniRule"/>
</dbReference>
<feature type="binding site" evidence="17">
    <location>
        <position position="263"/>
    </location>
    <ligand>
        <name>Zn(2+)</name>
        <dbReference type="ChEBI" id="CHEBI:29105"/>
    </ligand>
</feature>
<dbReference type="EMBL" id="FUYN01000010">
    <property type="protein sequence ID" value="SKB72137.1"/>
    <property type="molecule type" value="Genomic_DNA"/>
</dbReference>
<dbReference type="InterPro" id="IPR030963">
    <property type="entry name" value="DHQ_synth_fam"/>
</dbReference>
<dbReference type="OrthoDB" id="9806583at2"/>
<reference evidence="21" key="1">
    <citation type="submission" date="2017-02" db="EMBL/GenBank/DDBJ databases">
        <authorList>
            <person name="Varghese N."/>
            <person name="Submissions S."/>
        </authorList>
    </citation>
    <scope>NUCLEOTIDE SEQUENCE [LARGE SCALE GENOMIC DNA]</scope>
    <source>
        <strain evidence="21">ATCC 35199</strain>
    </source>
</reference>
<keyword evidence="15 17" id="KW-0456">Lyase</keyword>
<evidence type="ECO:0000313" key="20">
    <source>
        <dbReference type="EMBL" id="SKB72137.1"/>
    </source>
</evidence>
<comment type="cofactor">
    <cofactor evidence="17">
        <name>Co(2+)</name>
        <dbReference type="ChEBI" id="CHEBI:48828"/>
    </cofactor>
    <cofactor evidence="17">
        <name>Zn(2+)</name>
        <dbReference type="ChEBI" id="CHEBI:29105"/>
    </cofactor>
    <text evidence="17">Binds 1 divalent metal cation per subunit. Can use either Co(2+) or Zn(2+).</text>
</comment>
<keyword evidence="13 17" id="KW-0520">NAD</keyword>
<dbReference type="FunFam" id="3.40.50.1970:FF:000001">
    <property type="entry name" value="3-dehydroquinate synthase"/>
    <property type="match status" value="1"/>
</dbReference>
<feature type="binding site" evidence="17">
    <location>
        <position position="153"/>
    </location>
    <ligand>
        <name>NAD(+)</name>
        <dbReference type="ChEBI" id="CHEBI:57540"/>
    </ligand>
</feature>
<comment type="similarity">
    <text evidence="5 17">Belongs to the sugar phosphate cyclases superfamily. Dehydroquinate synthase family.</text>
</comment>
<dbReference type="GO" id="GO:0003856">
    <property type="term" value="F:3-dehydroquinate synthase activity"/>
    <property type="evidence" value="ECO:0007669"/>
    <property type="project" value="UniProtKB-UniRule"/>
</dbReference>
<feature type="binding site" evidence="17">
    <location>
        <begin position="107"/>
        <end position="111"/>
    </location>
    <ligand>
        <name>NAD(+)</name>
        <dbReference type="ChEBI" id="CHEBI:57540"/>
    </ligand>
</feature>
<dbReference type="Proteomes" id="UP000243406">
    <property type="component" value="Unassembled WGS sequence"/>
</dbReference>
<dbReference type="Gene3D" id="1.20.1090.10">
    <property type="entry name" value="Dehydroquinate synthase-like - alpha domain"/>
    <property type="match status" value="1"/>
</dbReference>
<dbReference type="PIRSF" id="PIRSF001455">
    <property type="entry name" value="DHQ_synth"/>
    <property type="match status" value="1"/>
</dbReference>
<dbReference type="GO" id="GO:0005737">
    <property type="term" value="C:cytoplasm"/>
    <property type="evidence" value="ECO:0007669"/>
    <property type="project" value="UniProtKB-SubCell"/>
</dbReference>
<comment type="cofactor">
    <cofactor evidence="2 17">
        <name>NAD(+)</name>
        <dbReference type="ChEBI" id="CHEBI:57540"/>
    </cofactor>
</comment>
<dbReference type="CDD" id="cd08195">
    <property type="entry name" value="DHQS"/>
    <property type="match status" value="1"/>
</dbReference>
<accession>A0A1T5DKH5</accession>
<feature type="binding site" evidence="17">
    <location>
        <begin position="131"/>
        <end position="132"/>
    </location>
    <ligand>
        <name>NAD(+)</name>
        <dbReference type="ChEBI" id="CHEBI:57540"/>
    </ligand>
</feature>
<evidence type="ECO:0000313" key="21">
    <source>
        <dbReference type="Proteomes" id="UP000243406"/>
    </source>
</evidence>
<dbReference type="GO" id="GO:0046872">
    <property type="term" value="F:metal ion binding"/>
    <property type="evidence" value="ECO:0007669"/>
    <property type="project" value="UniProtKB-KW"/>
</dbReference>
<evidence type="ECO:0000256" key="6">
    <source>
        <dbReference type="ARBA" id="ARBA00013031"/>
    </source>
</evidence>
<dbReference type="SUPFAM" id="SSF56796">
    <property type="entry name" value="Dehydroquinate synthase-like"/>
    <property type="match status" value="1"/>
</dbReference>
<evidence type="ECO:0000256" key="7">
    <source>
        <dbReference type="ARBA" id="ARBA00017684"/>
    </source>
</evidence>
<keyword evidence="14 17" id="KW-0057">Aromatic amino acid biosynthesis</keyword>
<keyword evidence="21" id="KW-1185">Reference proteome</keyword>
<keyword evidence="11 17" id="KW-0547">Nucleotide-binding</keyword>
<dbReference type="GO" id="GO:0009073">
    <property type="term" value="P:aromatic amino acid family biosynthetic process"/>
    <property type="evidence" value="ECO:0007669"/>
    <property type="project" value="UniProtKB-KW"/>
</dbReference>
<dbReference type="GO" id="GO:0008652">
    <property type="term" value="P:amino acid biosynthetic process"/>
    <property type="evidence" value="ECO:0007669"/>
    <property type="project" value="UniProtKB-KW"/>
</dbReference>
<keyword evidence="8 17" id="KW-0963">Cytoplasm</keyword>
<evidence type="ECO:0000256" key="4">
    <source>
        <dbReference type="ARBA" id="ARBA00004661"/>
    </source>
</evidence>
<keyword evidence="10 17" id="KW-0479">Metal-binding</keyword>
<name>A0A1T5DKH5_9FIRM</name>
<gene>
    <name evidence="17" type="primary">aroB</name>
    <name evidence="20" type="ORF">SAMN02745120_0036</name>
</gene>
<keyword evidence="12 17" id="KW-0862">Zinc</keyword>
<feature type="domain" description="3-dehydroquinate synthase C-terminal" evidence="19">
    <location>
        <begin position="183"/>
        <end position="323"/>
    </location>
</feature>
<proteinExistence type="inferred from homology"/>
<dbReference type="GO" id="GO:0000166">
    <property type="term" value="F:nucleotide binding"/>
    <property type="evidence" value="ECO:0007669"/>
    <property type="project" value="UniProtKB-KW"/>
</dbReference>
<evidence type="ECO:0000256" key="14">
    <source>
        <dbReference type="ARBA" id="ARBA00023141"/>
    </source>
</evidence>
<dbReference type="PANTHER" id="PTHR43622:SF7">
    <property type="entry name" value="3-DEHYDROQUINATE SYNTHASE, CHLOROPLASTIC"/>
    <property type="match status" value="1"/>
</dbReference>
<dbReference type="HAMAP" id="MF_00110">
    <property type="entry name" value="DHQ_synthase"/>
    <property type="match status" value="1"/>
</dbReference>
<dbReference type="EC" id="4.2.3.4" evidence="6 17"/>
<feature type="binding site" evidence="17">
    <location>
        <position position="246"/>
    </location>
    <ligand>
        <name>Zn(2+)</name>
        <dbReference type="ChEBI" id="CHEBI:29105"/>
    </ligand>
</feature>
<evidence type="ECO:0000256" key="5">
    <source>
        <dbReference type="ARBA" id="ARBA00005412"/>
    </source>
</evidence>
<evidence type="ECO:0000256" key="10">
    <source>
        <dbReference type="ARBA" id="ARBA00022723"/>
    </source>
</evidence>
<protein>
    <recommendedName>
        <fullName evidence="7 17">3-dehydroquinate synthase</fullName>
        <shortName evidence="17">DHQS</shortName>
        <ecNumber evidence="6 17">4.2.3.4</ecNumber>
    </recommendedName>
</protein>
<comment type="caution">
    <text evidence="17">Lacks conserved residue(s) required for the propagation of feature annotation.</text>
</comment>
<dbReference type="InterPro" id="IPR016037">
    <property type="entry name" value="DHQ_synth_AroB"/>
</dbReference>
<evidence type="ECO:0000256" key="11">
    <source>
        <dbReference type="ARBA" id="ARBA00022741"/>
    </source>
</evidence>
<dbReference type="PANTHER" id="PTHR43622">
    <property type="entry name" value="3-DEHYDROQUINATE SYNTHASE"/>
    <property type="match status" value="1"/>
</dbReference>
<feature type="domain" description="3-dehydroquinate synthase N-terminal" evidence="18">
    <location>
        <begin position="69"/>
        <end position="180"/>
    </location>
</feature>
<evidence type="ECO:0000256" key="13">
    <source>
        <dbReference type="ARBA" id="ARBA00023027"/>
    </source>
</evidence>
<organism evidence="20 21">
    <name type="scientific">Acetoanaerobium noterae</name>
    <dbReference type="NCBI Taxonomy" id="745369"/>
    <lineage>
        <taxon>Bacteria</taxon>
        <taxon>Bacillati</taxon>
        <taxon>Bacillota</taxon>
        <taxon>Clostridia</taxon>
        <taxon>Peptostreptococcales</taxon>
        <taxon>Filifactoraceae</taxon>
        <taxon>Acetoanaerobium</taxon>
    </lineage>
</organism>
<feature type="binding site" evidence="17">
    <location>
        <position position="144"/>
    </location>
    <ligand>
        <name>NAD(+)</name>
        <dbReference type="ChEBI" id="CHEBI:57540"/>
    </ligand>
</feature>
<dbReference type="NCBIfam" id="TIGR01357">
    <property type="entry name" value="aroB"/>
    <property type="match status" value="1"/>
</dbReference>
<dbReference type="RefSeq" id="WP_079590716.1">
    <property type="nucleotide sequence ID" value="NZ_FUYN01000010.1"/>
</dbReference>
<evidence type="ECO:0000259" key="18">
    <source>
        <dbReference type="Pfam" id="PF01761"/>
    </source>
</evidence>
<dbReference type="Pfam" id="PF01761">
    <property type="entry name" value="DHQ_synthase"/>
    <property type="match status" value="1"/>
</dbReference>
<keyword evidence="16 17" id="KW-0170">Cobalt</keyword>
<evidence type="ECO:0000256" key="3">
    <source>
        <dbReference type="ARBA" id="ARBA00004496"/>
    </source>
</evidence>
<comment type="function">
    <text evidence="17">Catalyzes the conversion of 3-deoxy-D-arabino-heptulosonate 7-phosphate (DAHP) to dehydroquinate (DHQ).</text>
</comment>
<keyword evidence="9 17" id="KW-0028">Amino-acid biosynthesis</keyword>
<evidence type="ECO:0000256" key="12">
    <source>
        <dbReference type="ARBA" id="ARBA00022833"/>
    </source>
</evidence>
<dbReference type="InterPro" id="IPR030960">
    <property type="entry name" value="DHQS/DOIS_N"/>
</dbReference>
<evidence type="ECO:0000256" key="17">
    <source>
        <dbReference type="HAMAP-Rule" id="MF_00110"/>
    </source>
</evidence>
<dbReference type="InterPro" id="IPR056179">
    <property type="entry name" value="DHQS_C"/>
</dbReference>
<evidence type="ECO:0000256" key="2">
    <source>
        <dbReference type="ARBA" id="ARBA00001911"/>
    </source>
</evidence>
<evidence type="ECO:0000256" key="9">
    <source>
        <dbReference type="ARBA" id="ARBA00022605"/>
    </source>
</evidence>
<dbReference type="AlphaFoldDB" id="A0A1T5DKH5"/>
<evidence type="ECO:0000256" key="1">
    <source>
        <dbReference type="ARBA" id="ARBA00001393"/>
    </source>
</evidence>
<evidence type="ECO:0000256" key="8">
    <source>
        <dbReference type="ARBA" id="ARBA00022490"/>
    </source>
</evidence>
<dbReference type="Gene3D" id="3.40.50.1970">
    <property type="match status" value="1"/>
</dbReference>
<comment type="catalytic activity">
    <reaction evidence="1 17">
        <text>7-phospho-2-dehydro-3-deoxy-D-arabino-heptonate = 3-dehydroquinate + phosphate</text>
        <dbReference type="Rhea" id="RHEA:21968"/>
        <dbReference type="ChEBI" id="CHEBI:32364"/>
        <dbReference type="ChEBI" id="CHEBI:43474"/>
        <dbReference type="ChEBI" id="CHEBI:58394"/>
        <dbReference type="EC" id="4.2.3.4"/>
    </reaction>
</comment>
<evidence type="ECO:0000259" key="19">
    <source>
        <dbReference type="Pfam" id="PF24621"/>
    </source>
</evidence>